<evidence type="ECO:0000313" key="2">
    <source>
        <dbReference type="Proteomes" id="UP001057402"/>
    </source>
</evidence>
<keyword evidence="2" id="KW-1185">Reference proteome</keyword>
<organism evidence="1 2">
    <name type="scientific">Melastoma candidum</name>
    <dbReference type="NCBI Taxonomy" id="119954"/>
    <lineage>
        <taxon>Eukaryota</taxon>
        <taxon>Viridiplantae</taxon>
        <taxon>Streptophyta</taxon>
        <taxon>Embryophyta</taxon>
        <taxon>Tracheophyta</taxon>
        <taxon>Spermatophyta</taxon>
        <taxon>Magnoliopsida</taxon>
        <taxon>eudicotyledons</taxon>
        <taxon>Gunneridae</taxon>
        <taxon>Pentapetalae</taxon>
        <taxon>rosids</taxon>
        <taxon>malvids</taxon>
        <taxon>Myrtales</taxon>
        <taxon>Melastomataceae</taxon>
        <taxon>Melastomatoideae</taxon>
        <taxon>Melastomateae</taxon>
        <taxon>Melastoma</taxon>
    </lineage>
</organism>
<protein>
    <submittedName>
        <fullName evidence="1">Uncharacterized protein</fullName>
    </submittedName>
</protein>
<accession>A0ACB9SGG5</accession>
<gene>
    <name evidence="1" type="ORF">MLD38_002134</name>
</gene>
<dbReference type="Proteomes" id="UP001057402">
    <property type="component" value="Chromosome 1"/>
</dbReference>
<dbReference type="EMBL" id="CM042880">
    <property type="protein sequence ID" value="KAI4389975.1"/>
    <property type="molecule type" value="Genomic_DNA"/>
</dbReference>
<evidence type="ECO:0000313" key="1">
    <source>
        <dbReference type="EMBL" id="KAI4389975.1"/>
    </source>
</evidence>
<comment type="caution">
    <text evidence="1">The sequence shown here is derived from an EMBL/GenBank/DDBJ whole genome shotgun (WGS) entry which is preliminary data.</text>
</comment>
<sequence length="99" mass="11571">MQLLNILCFSTPSPQGHSKSSSSSRTICCGLLSLIARLKRECHFLCRRNRRHHRPSEFSYDPVSYSLNFEDDRSSEESEALPFRLRDSSLIDRRRTRPQ</sequence>
<proteinExistence type="predicted"/>
<reference evidence="2" key="1">
    <citation type="journal article" date="2023" name="Front. Plant Sci.">
        <title>Chromosomal-level genome assembly of Melastoma candidum provides insights into trichome evolution.</title>
        <authorList>
            <person name="Zhong Y."/>
            <person name="Wu W."/>
            <person name="Sun C."/>
            <person name="Zou P."/>
            <person name="Liu Y."/>
            <person name="Dai S."/>
            <person name="Zhou R."/>
        </authorList>
    </citation>
    <scope>NUCLEOTIDE SEQUENCE [LARGE SCALE GENOMIC DNA]</scope>
</reference>
<name>A0ACB9SGG5_9MYRT</name>